<protein>
    <submittedName>
        <fullName evidence="1">Uncharacterized protein</fullName>
    </submittedName>
</protein>
<gene>
    <name evidence="1" type="ORF">A1353_12910</name>
</gene>
<organism evidence="1 2">
    <name type="scientific">Methylomonas methanica</name>
    <dbReference type="NCBI Taxonomy" id="421"/>
    <lineage>
        <taxon>Bacteria</taxon>
        <taxon>Pseudomonadati</taxon>
        <taxon>Pseudomonadota</taxon>
        <taxon>Gammaproteobacteria</taxon>
        <taxon>Methylococcales</taxon>
        <taxon>Methylococcaceae</taxon>
        <taxon>Methylomonas</taxon>
    </lineage>
</organism>
<evidence type="ECO:0000313" key="2">
    <source>
        <dbReference type="Proteomes" id="UP000077763"/>
    </source>
</evidence>
<reference evidence="1 2" key="1">
    <citation type="submission" date="2016-03" db="EMBL/GenBank/DDBJ databases">
        <authorList>
            <person name="Ploux O."/>
        </authorList>
    </citation>
    <scope>NUCLEOTIDE SEQUENCE [LARGE SCALE GENOMIC DNA]</scope>
    <source>
        <strain evidence="1 2">R-45371</strain>
    </source>
</reference>
<evidence type="ECO:0000313" key="1">
    <source>
        <dbReference type="EMBL" id="OAI04643.1"/>
    </source>
</evidence>
<comment type="caution">
    <text evidence="1">The sequence shown here is derived from an EMBL/GenBank/DDBJ whole genome shotgun (WGS) entry which is preliminary data.</text>
</comment>
<dbReference type="Proteomes" id="UP000077763">
    <property type="component" value="Unassembled WGS sequence"/>
</dbReference>
<sequence length="59" mass="6445">MFDILPAKKPGNGNPRQFAAPNRCITSLTGYFESLVFTGIQASFDNLPDKTINTKEPTA</sequence>
<accession>A0A177MH33</accession>
<proteinExistence type="predicted"/>
<dbReference type="EMBL" id="LUUH01000049">
    <property type="protein sequence ID" value="OAI04643.1"/>
    <property type="molecule type" value="Genomic_DNA"/>
</dbReference>
<name>A0A177MH33_METMH</name>
<dbReference type="AlphaFoldDB" id="A0A177MH33"/>